<dbReference type="PANTHER" id="PTHR48033">
    <property type="entry name" value="RNA-BINDING (RRM/RBD/RNP MOTIFS) FAMILY PROTEIN"/>
    <property type="match status" value="1"/>
</dbReference>
<organism evidence="5 6">
    <name type="scientific">Plasmodium falciparum (isolate HB3)</name>
    <dbReference type="NCBI Taxonomy" id="137071"/>
    <lineage>
        <taxon>Eukaryota</taxon>
        <taxon>Sar</taxon>
        <taxon>Alveolata</taxon>
        <taxon>Apicomplexa</taxon>
        <taxon>Aconoidasida</taxon>
        <taxon>Haemosporida</taxon>
        <taxon>Plasmodiidae</taxon>
        <taxon>Plasmodium</taxon>
        <taxon>Plasmodium (Laverania)</taxon>
    </lineage>
</organism>
<dbReference type="OrthoDB" id="1875751at2759"/>
<reference evidence="5 6" key="1">
    <citation type="submission" date="2006-03" db="EMBL/GenBank/DDBJ databases">
        <title>Annotation of Plasmodium falciparum HB3.</title>
        <authorList>
            <consortium name="The Broad Institute Genome Sequencing Platform"/>
            <person name="Volkman S.K."/>
            <person name="Neafsey D.E."/>
            <person name="Dash A.P."/>
            <person name="Chitnis C.E."/>
            <person name="Hartl D.L."/>
            <person name="Young S.K."/>
            <person name="Zeng Q."/>
            <person name="Koehrsen M."/>
            <person name="Alvarado L."/>
            <person name="Berlin A."/>
            <person name="Borenstein D."/>
            <person name="Chapman S.B."/>
            <person name="Chen Z."/>
            <person name="Engels R."/>
            <person name="Freedman E."/>
            <person name="Gellesch M."/>
            <person name="Goldberg J."/>
            <person name="Griggs A."/>
            <person name="Gujja S."/>
            <person name="Heilman E.R."/>
            <person name="Heiman D.I."/>
            <person name="Howarth C."/>
            <person name="Jen D."/>
            <person name="Larson L."/>
            <person name="Mehta T."/>
            <person name="Neiman D."/>
            <person name="Park D."/>
            <person name="Pearson M."/>
            <person name="Roberts A."/>
            <person name="Saif S."/>
            <person name="Shea T."/>
            <person name="Shenoy N."/>
            <person name="Sisk P."/>
            <person name="Stolte C."/>
            <person name="Sykes S."/>
            <person name="Walk T."/>
            <person name="White J."/>
            <person name="Yandava C."/>
            <person name="Haas B."/>
            <person name="Henn M.R."/>
            <person name="Nusbaum C."/>
            <person name="Birren B."/>
        </authorList>
    </citation>
    <scope>NUCLEOTIDE SEQUENCE [LARGE SCALE GENOMIC DNA]</scope>
    <source>
        <strain evidence="5">HB3</strain>
    </source>
</reference>
<reference evidence="6" key="2">
    <citation type="submission" date="2006-03" db="EMBL/GenBank/DDBJ databases">
        <title>The genome sequence of the Plasmodium falciparum HB3.</title>
        <authorList>
            <consortium name="The Broad Institute Genome Sequencing Platform"/>
            <person name="Birren B."/>
            <person name="Lander E."/>
            <person name="Galagan J."/>
            <person name="Nusbaum C."/>
            <person name="Devon K."/>
            <person name="Henn M."/>
            <person name="Jaffe D."/>
            <person name="Butler J."/>
            <person name="Alvarez P."/>
            <person name="Gnerre S."/>
            <person name="Grabherr M."/>
            <person name="Kleber M."/>
            <person name="Mauceli E."/>
            <person name="Brockman W."/>
            <person name="MacCallum I.A."/>
            <person name="Rounsley S."/>
            <person name="Young S."/>
            <person name="LaButti K."/>
            <person name="Pushparaj V."/>
            <person name="DeCaprio D."/>
            <person name="Crawford M."/>
            <person name="Koehrsen M."/>
            <person name="Engels R."/>
            <person name="Montgomery P."/>
            <person name="Pearson M."/>
            <person name="Howarth C."/>
            <person name="Larson L."/>
            <person name="Luoma S."/>
            <person name="White J."/>
            <person name="Kodira C."/>
            <person name="Zeng Q."/>
            <person name="Oleary S."/>
            <person name="Yandava C."/>
            <person name="Alvarado L."/>
            <person name="Wirth D."/>
            <person name="Volkman S."/>
            <person name="Hartl D."/>
        </authorList>
    </citation>
    <scope>NUCLEOTIDE SEQUENCE [LARGE SCALE GENOMIC DNA]</scope>
</reference>
<dbReference type="KEGG" id="pfh:PFHG_05635"/>
<feature type="domain" description="RRM" evidence="4">
    <location>
        <begin position="73"/>
        <end position="149"/>
    </location>
</feature>
<evidence type="ECO:0000313" key="5">
    <source>
        <dbReference type="EMBL" id="KOB59392.1"/>
    </source>
</evidence>
<dbReference type="Proteomes" id="UP000054289">
    <property type="component" value="Unassembled WGS sequence"/>
</dbReference>
<dbReference type="InterPro" id="IPR012677">
    <property type="entry name" value="Nucleotide-bd_a/b_plait_sf"/>
</dbReference>
<dbReference type="Gene3D" id="3.30.70.330">
    <property type="match status" value="1"/>
</dbReference>
<dbReference type="SMART" id="SM00360">
    <property type="entry name" value="RRM"/>
    <property type="match status" value="1"/>
</dbReference>
<keyword evidence="3" id="KW-0694">RNA-binding</keyword>
<evidence type="ECO:0000259" key="4">
    <source>
        <dbReference type="PROSITE" id="PS50102"/>
    </source>
</evidence>
<dbReference type="PANTHER" id="PTHR48033:SF10">
    <property type="entry name" value="RNA-BINDING PROTEIN SQUID"/>
    <property type="match status" value="1"/>
</dbReference>
<dbReference type="InterPro" id="IPR000504">
    <property type="entry name" value="RRM_dom"/>
</dbReference>
<dbReference type="EMBL" id="CH671936">
    <property type="protein sequence ID" value="KOB59392.1"/>
    <property type="molecule type" value="Genomic_DNA"/>
</dbReference>
<dbReference type="PROSITE" id="PS50102">
    <property type="entry name" value="RRM"/>
    <property type="match status" value="1"/>
</dbReference>
<dbReference type="GO" id="GO:0003723">
    <property type="term" value="F:RNA binding"/>
    <property type="evidence" value="ECO:0007669"/>
    <property type="project" value="UniProtKB-UniRule"/>
</dbReference>
<accession>A0A0L7K7W2</accession>
<dbReference type="SUPFAM" id="SSF54928">
    <property type="entry name" value="RNA-binding domain, RBD"/>
    <property type="match status" value="1"/>
</dbReference>
<gene>
    <name evidence="5" type="ORF">PFHG_05635</name>
</gene>
<sequence length="233" mass="27186">MKRVLVVLRIKSGDSLSTGINECLNNSKNLNEPFKFFFGGIPQYITSKDTHELNGKRVDVREENNTTPSDIQRKIFVGGLNYYWTKDTLESYFSTFGEIDVVQIVLDSSGRSRCFGFVVFSNENSVAKVLKHKRHKIYDKMVEVRKAEPKKPKMSIKRSNNKNFSKFPPHIPFMAPFPPCNKETMAQWANFMYNTCGVPFLFNQRFQNLPDFYSNYNYYQNSLENIQQSEYNN</sequence>
<evidence type="ECO:0000256" key="2">
    <source>
        <dbReference type="ARBA" id="ARBA00023242"/>
    </source>
</evidence>
<dbReference type="AlphaFoldDB" id="A0A0L7K7W2"/>
<protein>
    <recommendedName>
        <fullName evidence="4">RRM domain-containing protein</fullName>
    </recommendedName>
</protein>
<dbReference type="InterPro" id="IPR035979">
    <property type="entry name" value="RBD_domain_sf"/>
</dbReference>
<dbReference type="GO" id="GO:0005654">
    <property type="term" value="C:nucleoplasm"/>
    <property type="evidence" value="ECO:0007669"/>
    <property type="project" value="TreeGrafter"/>
</dbReference>
<dbReference type="Pfam" id="PF00076">
    <property type="entry name" value="RRM_1"/>
    <property type="match status" value="1"/>
</dbReference>
<dbReference type="FunFam" id="3.30.70.330:FF:000496">
    <property type="entry name" value="RNA binding protein"/>
    <property type="match status" value="1"/>
</dbReference>
<comment type="subcellular location">
    <subcellularLocation>
        <location evidence="1">Nucleus</location>
    </subcellularLocation>
</comment>
<dbReference type="GO" id="GO:0000785">
    <property type="term" value="C:chromatin"/>
    <property type="evidence" value="ECO:0007669"/>
    <property type="project" value="TreeGrafter"/>
</dbReference>
<dbReference type="GO" id="GO:0010468">
    <property type="term" value="P:regulation of gene expression"/>
    <property type="evidence" value="ECO:0007669"/>
    <property type="project" value="TreeGrafter"/>
</dbReference>
<proteinExistence type="predicted"/>
<evidence type="ECO:0000256" key="1">
    <source>
        <dbReference type="ARBA" id="ARBA00004123"/>
    </source>
</evidence>
<evidence type="ECO:0000313" key="6">
    <source>
        <dbReference type="Proteomes" id="UP000054289"/>
    </source>
</evidence>
<evidence type="ECO:0000256" key="3">
    <source>
        <dbReference type="PROSITE-ProRule" id="PRU00176"/>
    </source>
</evidence>
<keyword evidence="2" id="KW-0539">Nucleus</keyword>
<name>A0A0L7K7W2_PLAFX</name>
<dbReference type="OMA" id="CFSKLMI"/>